<dbReference type="InterPro" id="IPR036396">
    <property type="entry name" value="Cyt_P450_sf"/>
</dbReference>
<dbReference type="AlphaFoldDB" id="A0A3M2M612"/>
<reference evidence="9 10" key="1">
    <citation type="submission" date="2018-10" db="EMBL/GenBank/DDBJ databases">
        <title>Isolation from soil.</title>
        <authorList>
            <person name="Hu J."/>
        </authorList>
    </citation>
    <scope>NUCLEOTIDE SEQUENCE [LARGE SCALE GENOMIC DNA]</scope>
    <source>
        <strain evidence="9 10">NEAU-Ht49</strain>
    </source>
</reference>
<evidence type="ECO:0000256" key="8">
    <source>
        <dbReference type="SAM" id="MobiDB-lite"/>
    </source>
</evidence>
<dbReference type="Gene3D" id="1.10.630.10">
    <property type="entry name" value="Cytochrome P450"/>
    <property type="match status" value="1"/>
</dbReference>
<evidence type="ECO:0000313" key="10">
    <source>
        <dbReference type="Proteomes" id="UP000282674"/>
    </source>
</evidence>
<dbReference type="SUPFAM" id="SSF48264">
    <property type="entry name" value="Cytochrome P450"/>
    <property type="match status" value="1"/>
</dbReference>
<organism evidence="9 10">
    <name type="scientific">Actinomadura harenae</name>
    <dbReference type="NCBI Taxonomy" id="2483351"/>
    <lineage>
        <taxon>Bacteria</taxon>
        <taxon>Bacillati</taxon>
        <taxon>Actinomycetota</taxon>
        <taxon>Actinomycetes</taxon>
        <taxon>Streptosporangiales</taxon>
        <taxon>Thermomonosporaceae</taxon>
        <taxon>Actinomadura</taxon>
    </lineage>
</organism>
<keyword evidence="5 7" id="KW-0408">Iron</keyword>
<protein>
    <submittedName>
        <fullName evidence="9">Cytochrome P450</fullName>
    </submittedName>
</protein>
<dbReference type="PRINTS" id="PR00359">
    <property type="entry name" value="BP450"/>
</dbReference>
<dbReference type="GO" id="GO:0020037">
    <property type="term" value="F:heme binding"/>
    <property type="evidence" value="ECO:0007669"/>
    <property type="project" value="InterPro"/>
</dbReference>
<dbReference type="Proteomes" id="UP000282674">
    <property type="component" value="Unassembled WGS sequence"/>
</dbReference>
<evidence type="ECO:0000256" key="2">
    <source>
        <dbReference type="ARBA" id="ARBA00022617"/>
    </source>
</evidence>
<evidence type="ECO:0000256" key="4">
    <source>
        <dbReference type="ARBA" id="ARBA00023002"/>
    </source>
</evidence>
<evidence type="ECO:0000256" key="3">
    <source>
        <dbReference type="ARBA" id="ARBA00022723"/>
    </source>
</evidence>
<proteinExistence type="inferred from homology"/>
<sequence>MGTARRAAAVSPTTGRDHVVGSISATPSAPGRLPLLGHAWRLWRDPMKFLLDLRLAGKVVRVDLGRMRLYFATDPALVHQVLVTQSGSFERGTIFQRARAVFGEGLVTSDGERHHTDRRLMQPGFHRAQLARYTTLMNDNARELAESWHPGDRVALDEAMYHLAITNLTQAMFSHSLDRAHARELARLVPVIGQGALMRAVLPPSLSAAPLPLNRRFDAAADAVHGIIDHIIAARRADPGDRQDLLTLLLTLRDPATGRPMDDSWIRDQAVTILNAGVETTATTLTWAFHELSRHPEIREQVEDEVDAVVGLRPVGPDQVAALDYTDRFLKEVTRLHSFLLLIRRTTAPVELGGAHLPAGAEVAYSHYALHRDPQVFPNPDRLDPGRWPARRDTFLPFSAGVHKCIGDTFAWDETVITLAAIVVRHRLDLVPGTTVRARPAVLPKPDRMPMIVQPRHHRGGSDR</sequence>
<keyword evidence="4 7" id="KW-0560">Oxidoreductase</keyword>
<keyword evidence="2 7" id="KW-0349">Heme</keyword>
<evidence type="ECO:0000256" key="7">
    <source>
        <dbReference type="RuleBase" id="RU000461"/>
    </source>
</evidence>
<evidence type="ECO:0000256" key="6">
    <source>
        <dbReference type="ARBA" id="ARBA00023033"/>
    </source>
</evidence>
<accession>A0A3M2M612</accession>
<dbReference type="PRINTS" id="PR00385">
    <property type="entry name" value="P450"/>
</dbReference>
<evidence type="ECO:0000256" key="5">
    <source>
        <dbReference type="ARBA" id="ARBA00023004"/>
    </source>
</evidence>
<comment type="similarity">
    <text evidence="1 7">Belongs to the cytochrome P450 family.</text>
</comment>
<keyword evidence="10" id="KW-1185">Reference proteome</keyword>
<dbReference type="PROSITE" id="PS00086">
    <property type="entry name" value="CYTOCHROME_P450"/>
    <property type="match status" value="1"/>
</dbReference>
<dbReference type="EMBL" id="RFFG01000016">
    <property type="protein sequence ID" value="RMI44919.1"/>
    <property type="molecule type" value="Genomic_DNA"/>
</dbReference>
<name>A0A3M2M612_9ACTN</name>
<dbReference type="InterPro" id="IPR002397">
    <property type="entry name" value="Cyt_P450_B"/>
</dbReference>
<dbReference type="InterPro" id="IPR017972">
    <property type="entry name" value="Cyt_P450_CS"/>
</dbReference>
<gene>
    <name evidence="9" type="ORF">EBO15_11635</name>
</gene>
<dbReference type="GO" id="GO:0016705">
    <property type="term" value="F:oxidoreductase activity, acting on paired donors, with incorporation or reduction of molecular oxygen"/>
    <property type="evidence" value="ECO:0007669"/>
    <property type="project" value="InterPro"/>
</dbReference>
<keyword evidence="3 7" id="KW-0479">Metal-binding</keyword>
<dbReference type="InterPro" id="IPR001128">
    <property type="entry name" value="Cyt_P450"/>
</dbReference>
<dbReference type="PANTHER" id="PTHR24291">
    <property type="entry name" value="CYTOCHROME P450 FAMILY 4"/>
    <property type="match status" value="1"/>
</dbReference>
<keyword evidence="6 7" id="KW-0503">Monooxygenase</keyword>
<feature type="region of interest" description="Disordered" evidence="8">
    <location>
        <begin position="1"/>
        <end position="23"/>
    </location>
</feature>
<dbReference type="InterPro" id="IPR050196">
    <property type="entry name" value="Cytochrome_P450_Monoox"/>
</dbReference>
<dbReference type="GO" id="GO:0004497">
    <property type="term" value="F:monooxygenase activity"/>
    <property type="evidence" value="ECO:0007669"/>
    <property type="project" value="UniProtKB-KW"/>
</dbReference>
<dbReference type="Pfam" id="PF00067">
    <property type="entry name" value="p450"/>
    <property type="match status" value="1"/>
</dbReference>
<evidence type="ECO:0000256" key="1">
    <source>
        <dbReference type="ARBA" id="ARBA00010617"/>
    </source>
</evidence>
<comment type="caution">
    <text evidence="9">The sequence shown here is derived from an EMBL/GenBank/DDBJ whole genome shotgun (WGS) entry which is preliminary data.</text>
</comment>
<evidence type="ECO:0000313" key="9">
    <source>
        <dbReference type="EMBL" id="RMI44919.1"/>
    </source>
</evidence>
<dbReference type="GO" id="GO:0005506">
    <property type="term" value="F:iron ion binding"/>
    <property type="evidence" value="ECO:0007669"/>
    <property type="project" value="InterPro"/>
</dbReference>
<dbReference type="PANTHER" id="PTHR24291:SF50">
    <property type="entry name" value="BIFUNCTIONAL ALBAFLAVENONE MONOOXYGENASE_TERPENE SYNTHASE"/>
    <property type="match status" value="1"/>
</dbReference>